<dbReference type="AlphaFoldDB" id="A0A552V9I6"/>
<dbReference type="EMBL" id="VJVZ01000001">
    <property type="protein sequence ID" value="TRW27128.1"/>
    <property type="molecule type" value="Genomic_DNA"/>
</dbReference>
<organism evidence="4 5">
    <name type="scientific">Flavobacterium zepuense</name>
    <dbReference type="NCBI Taxonomy" id="2593302"/>
    <lineage>
        <taxon>Bacteria</taxon>
        <taxon>Pseudomonadati</taxon>
        <taxon>Bacteroidota</taxon>
        <taxon>Flavobacteriia</taxon>
        <taxon>Flavobacteriales</taxon>
        <taxon>Flavobacteriaceae</taxon>
        <taxon>Flavobacterium</taxon>
    </lineage>
</organism>
<evidence type="ECO:0000313" key="5">
    <source>
        <dbReference type="Proteomes" id="UP000320643"/>
    </source>
</evidence>
<dbReference type="InterPro" id="IPR009057">
    <property type="entry name" value="Homeodomain-like_sf"/>
</dbReference>
<dbReference type="Gene3D" id="1.10.357.10">
    <property type="entry name" value="Tetracycline Repressor, domain 2"/>
    <property type="match status" value="1"/>
</dbReference>
<dbReference type="SUPFAM" id="SSF46689">
    <property type="entry name" value="Homeodomain-like"/>
    <property type="match status" value="1"/>
</dbReference>
<protein>
    <submittedName>
        <fullName evidence="4">TetR/AcrR family transcriptional regulator</fullName>
    </submittedName>
</protein>
<name>A0A552V9I6_9FLAO</name>
<evidence type="ECO:0000313" key="4">
    <source>
        <dbReference type="EMBL" id="TRW27128.1"/>
    </source>
</evidence>
<evidence type="ECO:0000256" key="2">
    <source>
        <dbReference type="PROSITE-ProRule" id="PRU00335"/>
    </source>
</evidence>
<dbReference type="Proteomes" id="UP000320643">
    <property type="component" value="Unassembled WGS sequence"/>
</dbReference>
<dbReference type="InterPro" id="IPR036271">
    <property type="entry name" value="Tet_transcr_reg_TetR-rel_C_sf"/>
</dbReference>
<dbReference type="InterPro" id="IPR001647">
    <property type="entry name" value="HTH_TetR"/>
</dbReference>
<feature type="domain" description="HTH tetR-type" evidence="3">
    <location>
        <begin position="6"/>
        <end position="66"/>
    </location>
</feature>
<dbReference type="Pfam" id="PF00440">
    <property type="entry name" value="TetR_N"/>
    <property type="match status" value="1"/>
</dbReference>
<reference evidence="4 5" key="1">
    <citation type="submission" date="2019-07" db="EMBL/GenBank/DDBJ databases">
        <title>Flavobacterium sp. nov., isolated from glacier ice.</title>
        <authorList>
            <person name="Liu Q."/>
            <person name="Xin Y.-H."/>
        </authorList>
    </citation>
    <scope>NUCLEOTIDE SEQUENCE [LARGE SCALE GENOMIC DNA]</scope>
    <source>
        <strain evidence="4 5">ZT4R6</strain>
    </source>
</reference>
<dbReference type="OrthoDB" id="6430772at2"/>
<accession>A0A552V9I6</accession>
<proteinExistence type="predicted"/>
<dbReference type="InterPro" id="IPR050624">
    <property type="entry name" value="HTH-type_Tx_Regulator"/>
</dbReference>
<evidence type="ECO:0000256" key="1">
    <source>
        <dbReference type="ARBA" id="ARBA00023125"/>
    </source>
</evidence>
<dbReference type="RefSeq" id="WP_143371354.1">
    <property type="nucleotide sequence ID" value="NZ_VJVZ01000001.1"/>
</dbReference>
<dbReference type="PROSITE" id="PS50977">
    <property type="entry name" value="HTH_TETR_2"/>
    <property type="match status" value="1"/>
</dbReference>
<dbReference type="PANTHER" id="PTHR43479:SF11">
    <property type="entry name" value="ACREF_ENVCD OPERON REPRESSOR-RELATED"/>
    <property type="match status" value="1"/>
</dbReference>
<dbReference type="PANTHER" id="PTHR43479">
    <property type="entry name" value="ACREF/ENVCD OPERON REPRESSOR-RELATED"/>
    <property type="match status" value="1"/>
</dbReference>
<gene>
    <name evidence="4" type="ORF">FMM05_00315</name>
</gene>
<sequence>MRTRDVNKEQLVRQKAIEIIVKDGLEGFTINKLAKACGVSVGTPYVYYKDKDDLIVKIVLEEGAKMEVAMNKNFDLEASLEEGLRVQWRNRFDYMMENPGLGQFFDQISSSSYHQQFLEMFNNDSAGFLANFKQNMGRFIDVNVKRGEMIDLPIEVYWSIAFGPLYTLMRFHQRNQSITGAPFEINEDFIWLAFDRVIKSLKIS</sequence>
<feature type="DNA-binding region" description="H-T-H motif" evidence="2">
    <location>
        <begin position="29"/>
        <end position="48"/>
    </location>
</feature>
<keyword evidence="1 2" id="KW-0238">DNA-binding</keyword>
<dbReference type="SUPFAM" id="SSF48498">
    <property type="entry name" value="Tetracyclin repressor-like, C-terminal domain"/>
    <property type="match status" value="1"/>
</dbReference>
<dbReference type="GO" id="GO:0003677">
    <property type="term" value="F:DNA binding"/>
    <property type="evidence" value="ECO:0007669"/>
    <property type="project" value="UniProtKB-UniRule"/>
</dbReference>
<comment type="caution">
    <text evidence="4">The sequence shown here is derived from an EMBL/GenBank/DDBJ whole genome shotgun (WGS) entry which is preliminary data.</text>
</comment>
<evidence type="ECO:0000259" key="3">
    <source>
        <dbReference type="PROSITE" id="PS50977"/>
    </source>
</evidence>
<keyword evidence="5" id="KW-1185">Reference proteome</keyword>